<evidence type="ECO:0000256" key="10">
    <source>
        <dbReference type="ARBA" id="ARBA00023224"/>
    </source>
</evidence>
<feature type="transmembrane region" description="Helical" evidence="11">
    <location>
        <begin position="671"/>
        <end position="691"/>
    </location>
</feature>
<comment type="caution">
    <text evidence="14">The sequence shown here is derived from an EMBL/GenBank/DDBJ whole genome shotgun (WGS) entry which is preliminary data.</text>
</comment>
<sequence length="860" mass="97473">MSRHKHSSQFYLVIFWLLFYAAVQASYREGDVMLGGLFSVHLQGASEDQCGELDTLGLARVLAMIFAVENINNDSKLLSNVTLGYDIRDYCETIPKATRITCDLFKDKCFMNITQSKKGRKSIMALMGPEESSTAVVIGGCLHMLNVLGMSTSATSPELSSDTYSHMYRTVPSDTFRAKAIADIVEHFKWSYIAAVGQDDSYGKNGLWSLVKEAATRNHSFCVAMTEFIPHDSRFTSIRNIVTTLRRLENIRVVILWLFGSYPRHFFNEVNSQNLTGRVWILSDEFTSYSDSDYPALDGSIIVQPRSFPDVGFQKALTIKAIHEYFPEWWREITTLISNCSASMEDTSNKGVCFQNFINRVQNSYASYIIDAVYSVAHALDILVQESSSNMTDNDHHRKLNMDINAMKRLLSKVNFVGLTGNISFNELGDRVSAFYDIVNLQVQEAPNAKQLIKHVLVGKWEDNEQRNKRLQLFEKIRWNSPAGSPPKSECLEQCSPGTRKTITSPCCWQCVSCPRGTINPIPGSASCIECPRKKQSNEARTKCVDLPLANLKYSSAGGIVILVFCAFGVIATLFTFAVICRFWNTPIIKASSREFSLVLLSSIILLLALVVINLFEPTDTICKIMYPCRYITYSLCLSCLLVKILRISSAFQVPIAHCCMMSLVNKIMQAVIVITMHFLMLLVLLPWIFLDPPINKEHILTDNYIFIECNAYSTVIGKYLFLATCSYILLQTCFCAFCSFKIRNIPENFSEAKRIAFSMYIFLFSVLAYHPVEFSMDGWYVTVVDCVTILLTAYGFLCCIFFPKIYIVLFRPELNNLSNIRREVTQFSFETSCVRVNPIFNSNIQHGEVNGTYRRTRVY</sequence>
<dbReference type="Proteomes" id="UP001163046">
    <property type="component" value="Unassembled WGS sequence"/>
</dbReference>
<evidence type="ECO:0000256" key="3">
    <source>
        <dbReference type="ARBA" id="ARBA00022692"/>
    </source>
</evidence>
<evidence type="ECO:0000256" key="5">
    <source>
        <dbReference type="ARBA" id="ARBA00022989"/>
    </source>
</evidence>
<dbReference type="Gene3D" id="2.10.50.30">
    <property type="entry name" value="GPCR, family 3, nine cysteines domain"/>
    <property type="match status" value="1"/>
</dbReference>
<feature type="transmembrane region" description="Helical" evidence="11">
    <location>
        <begin position="596"/>
        <end position="616"/>
    </location>
</feature>
<evidence type="ECO:0000313" key="15">
    <source>
        <dbReference type="Proteomes" id="UP001163046"/>
    </source>
</evidence>
<reference evidence="14" key="1">
    <citation type="submission" date="2023-01" db="EMBL/GenBank/DDBJ databases">
        <title>Genome assembly of the deep-sea coral Lophelia pertusa.</title>
        <authorList>
            <person name="Herrera S."/>
            <person name="Cordes E."/>
        </authorList>
    </citation>
    <scope>NUCLEOTIDE SEQUENCE</scope>
    <source>
        <strain evidence="14">USNM1676648</strain>
        <tissue evidence="14">Polyp</tissue>
    </source>
</reference>
<keyword evidence="3 11" id="KW-0812">Transmembrane</keyword>
<accession>A0A9W9ZI69</accession>
<feature type="transmembrane region" description="Helical" evidence="11">
    <location>
        <begin position="631"/>
        <end position="650"/>
    </location>
</feature>
<dbReference type="InterPro" id="IPR028082">
    <property type="entry name" value="Peripla_BP_I"/>
</dbReference>
<dbReference type="CDD" id="cd13953">
    <property type="entry name" value="7tm_classC_mGluR-like"/>
    <property type="match status" value="1"/>
</dbReference>
<evidence type="ECO:0000256" key="2">
    <source>
        <dbReference type="ARBA" id="ARBA00022475"/>
    </source>
</evidence>
<dbReference type="InterPro" id="IPR038550">
    <property type="entry name" value="GPCR_3_9-Cys_sf"/>
</dbReference>
<keyword evidence="5 11" id="KW-1133">Transmembrane helix</keyword>
<dbReference type="PRINTS" id="PR00248">
    <property type="entry name" value="GPCRMGR"/>
</dbReference>
<feature type="signal peptide" evidence="12">
    <location>
        <begin position="1"/>
        <end position="25"/>
    </location>
</feature>
<dbReference type="Pfam" id="PF00003">
    <property type="entry name" value="7tm_3"/>
    <property type="match status" value="1"/>
</dbReference>
<dbReference type="GO" id="GO:0004930">
    <property type="term" value="F:G protein-coupled receptor activity"/>
    <property type="evidence" value="ECO:0007669"/>
    <property type="project" value="UniProtKB-KW"/>
</dbReference>
<dbReference type="InterPro" id="IPR001828">
    <property type="entry name" value="ANF_lig-bd_rcpt"/>
</dbReference>
<dbReference type="PANTHER" id="PTHR24060">
    <property type="entry name" value="METABOTROPIC GLUTAMATE RECEPTOR"/>
    <property type="match status" value="1"/>
</dbReference>
<dbReference type="GO" id="GO:0005886">
    <property type="term" value="C:plasma membrane"/>
    <property type="evidence" value="ECO:0007669"/>
    <property type="project" value="UniProtKB-SubCell"/>
</dbReference>
<feature type="transmembrane region" description="Helical" evidence="11">
    <location>
        <begin position="779"/>
        <end position="803"/>
    </location>
</feature>
<keyword evidence="10" id="KW-0807">Transducer</keyword>
<dbReference type="InterPro" id="IPR000337">
    <property type="entry name" value="GPCR_3"/>
</dbReference>
<dbReference type="AlphaFoldDB" id="A0A9W9ZI69"/>
<dbReference type="InterPro" id="IPR050726">
    <property type="entry name" value="mGluR"/>
</dbReference>
<organism evidence="14 15">
    <name type="scientific">Desmophyllum pertusum</name>
    <dbReference type="NCBI Taxonomy" id="174260"/>
    <lineage>
        <taxon>Eukaryota</taxon>
        <taxon>Metazoa</taxon>
        <taxon>Cnidaria</taxon>
        <taxon>Anthozoa</taxon>
        <taxon>Hexacorallia</taxon>
        <taxon>Scleractinia</taxon>
        <taxon>Caryophylliina</taxon>
        <taxon>Caryophylliidae</taxon>
        <taxon>Desmophyllum</taxon>
    </lineage>
</organism>
<dbReference type="InterPro" id="IPR011500">
    <property type="entry name" value="GPCR_3_9-Cys_dom"/>
</dbReference>
<dbReference type="OrthoDB" id="6021048at2759"/>
<keyword evidence="2" id="KW-1003">Cell membrane</keyword>
<proteinExistence type="predicted"/>
<keyword evidence="8" id="KW-0675">Receptor</keyword>
<dbReference type="InterPro" id="IPR017978">
    <property type="entry name" value="GPCR_3_C"/>
</dbReference>
<dbReference type="Pfam" id="PF07562">
    <property type="entry name" value="NCD3G"/>
    <property type="match status" value="1"/>
</dbReference>
<dbReference type="EMBL" id="MU825934">
    <property type="protein sequence ID" value="KAJ7382201.1"/>
    <property type="molecule type" value="Genomic_DNA"/>
</dbReference>
<evidence type="ECO:0000256" key="12">
    <source>
        <dbReference type="SAM" id="SignalP"/>
    </source>
</evidence>
<feature type="transmembrane region" description="Helical" evidence="11">
    <location>
        <begin position="720"/>
        <end position="743"/>
    </location>
</feature>
<feature type="transmembrane region" description="Helical" evidence="11">
    <location>
        <begin position="560"/>
        <end position="584"/>
    </location>
</feature>
<keyword evidence="15" id="KW-1185">Reference proteome</keyword>
<feature type="transmembrane region" description="Helical" evidence="11">
    <location>
        <begin position="755"/>
        <end position="773"/>
    </location>
</feature>
<keyword evidence="9" id="KW-0325">Glycoprotein</keyword>
<keyword evidence="7 11" id="KW-0472">Membrane</keyword>
<dbReference type="PROSITE" id="PS50259">
    <property type="entry name" value="G_PROTEIN_RECEP_F3_4"/>
    <property type="match status" value="1"/>
</dbReference>
<evidence type="ECO:0000256" key="11">
    <source>
        <dbReference type="SAM" id="Phobius"/>
    </source>
</evidence>
<gene>
    <name evidence="14" type="ORF">OS493_036533</name>
</gene>
<dbReference type="SUPFAM" id="SSF53822">
    <property type="entry name" value="Periplasmic binding protein-like I"/>
    <property type="match status" value="1"/>
</dbReference>
<evidence type="ECO:0000256" key="6">
    <source>
        <dbReference type="ARBA" id="ARBA00023040"/>
    </source>
</evidence>
<keyword evidence="6" id="KW-0297">G-protein coupled receptor</keyword>
<evidence type="ECO:0000313" key="14">
    <source>
        <dbReference type="EMBL" id="KAJ7382201.1"/>
    </source>
</evidence>
<evidence type="ECO:0000256" key="1">
    <source>
        <dbReference type="ARBA" id="ARBA00004651"/>
    </source>
</evidence>
<dbReference type="FunFam" id="2.10.50.30:FF:000004">
    <property type="entry name" value="Taste receptor type 1 member 3-like protein"/>
    <property type="match status" value="1"/>
</dbReference>
<evidence type="ECO:0000256" key="4">
    <source>
        <dbReference type="ARBA" id="ARBA00022729"/>
    </source>
</evidence>
<evidence type="ECO:0000256" key="9">
    <source>
        <dbReference type="ARBA" id="ARBA00023180"/>
    </source>
</evidence>
<dbReference type="Gene3D" id="3.40.50.2300">
    <property type="match status" value="2"/>
</dbReference>
<evidence type="ECO:0000256" key="7">
    <source>
        <dbReference type="ARBA" id="ARBA00023136"/>
    </source>
</evidence>
<feature type="domain" description="G-protein coupled receptors family 3 profile" evidence="13">
    <location>
        <begin position="558"/>
        <end position="825"/>
    </location>
</feature>
<comment type="subcellular location">
    <subcellularLocation>
        <location evidence="1">Cell membrane</location>
        <topology evidence="1">Multi-pass membrane protein</topology>
    </subcellularLocation>
</comment>
<evidence type="ECO:0000256" key="8">
    <source>
        <dbReference type="ARBA" id="ARBA00023170"/>
    </source>
</evidence>
<keyword evidence="4 12" id="KW-0732">Signal</keyword>
<feature type="chain" id="PRO_5040744096" description="G-protein coupled receptors family 3 profile domain-containing protein" evidence="12">
    <location>
        <begin position="26"/>
        <end position="860"/>
    </location>
</feature>
<evidence type="ECO:0000259" key="13">
    <source>
        <dbReference type="PROSITE" id="PS50259"/>
    </source>
</evidence>
<protein>
    <recommendedName>
        <fullName evidence="13">G-protein coupled receptors family 3 profile domain-containing protein</fullName>
    </recommendedName>
</protein>
<dbReference type="Pfam" id="PF01094">
    <property type="entry name" value="ANF_receptor"/>
    <property type="match status" value="1"/>
</dbReference>
<dbReference type="CDD" id="cd06350">
    <property type="entry name" value="PBP1_GPCR_family_C-like"/>
    <property type="match status" value="1"/>
</dbReference>
<name>A0A9W9ZI69_9CNID</name>